<dbReference type="EC" id="1.1.1.1" evidence="3"/>
<dbReference type="FunFam" id="3.40.50.720:FF:000039">
    <property type="entry name" value="Alcohol dehydrogenase AdhP"/>
    <property type="match status" value="1"/>
</dbReference>
<dbReference type="Proteomes" id="UP000783686">
    <property type="component" value="Unassembled WGS sequence"/>
</dbReference>
<evidence type="ECO:0000256" key="3">
    <source>
        <dbReference type="ARBA" id="ARBA00013190"/>
    </source>
</evidence>
<organism evidence="10 11">
    <name type="scientific">Bursaphelenchus okinawaensis</name>
    <dbReference type="NCBI Taxonomy" id="465554"/>
    <lineage>
        <taxon>Eukaryota</taxon>
        <taxon>Metazoa</taxon>
        <taxon>Ecdysozoa</taxon>
        <taxon>Nematoda</taxon>
        <taxon>Chromadorea</taxon>
        <taxon>Rhabditida</taxon>
        <taxon>Tylenchina</taxon>
        <taxon>Tylenchomorpha</taxon>
        <taxon>Aphelenchoidea</taxon>
        <taxon>Aphelenchoididae</taxon>
        <taxon>Bursaphelenchus</taxon>
    </lineage>
</organism>
<dbReference type="InterPro" id="IPR002328">
    <property type="entry name" value="ADH_Zn_CS"/>
</dbReference>
<dbReference type="OrthoDB" id="1879366at2759"/>
<accession>A0A811K1W5</accession>
<dbReference type="Pfam" id="PF00107">
    <property type="entry name" value="ADH_zinc_N"/>
    <property type="match status" value="1"/>
</dbReference>
<protein>
    <recommendedName>
        <fullName evidence="3">alcohol dehydrogenase</fullName>
        <ecNumber evidence="3">1.1.1.1</ecNumber>
    </recommendedName>
</protein>
<dbReference type="GO" id="GO:0008270">
    <property type="term" value="F:zinc ion binding"/>
    <property type="evidence" value="ECO:0007669"/>
    <property type="project" value="InterPro"/>
</dbReference>
<dbReference type="SUPFAM" id="SSF50129">
    <property type="entry name" value="GroES-like"/>
    <property type="match status" value="1"/>
</dbReference>
<comment type="caution">
    <text evidence="10">The sequence shown here is derived from an EMBL/GenBank/DDBJ whole genome shotgun (WGS) entry which is preliminary data.</text>
</comment>
<dbReference type="CDD" id="cd08297">
    <property type="entry name" value="CAD3"/>
    <property type="match status" value="1"/>
</dbReference>
<dbReference type="InterPro" id="IPR013154">
    <property type="entry name" value="ADH-like_N"/>
</dbReference>
<keyword evidence="6" id="KW-0560">Oxidoreductase</keyword>
<keyword evidence="7" id="KW-0520">NAD</keyword>
<proteinExistence type="inferred from homology"/>
<evidence type="ECO:0000259" key="9">
    <source>
        <dbReference type="SMART" id="SM00829"/>
    </source>
</evidence>
<keyword evidence="4 8" id="KW-0479">Metal-binding</keyword>
<dbReference type="Gene3D" id="3.40.50.720">
    <property type="entry name" value="NAD(P)-binding Rossmann-like Domain"/>
    <property type="match status" value="1"/>
</dbReference>
<dbReference type="PANTHER" id="PTHR42940">
    <property type="entry name" value="ALCOHOL DEHYDROGENASE 1-RELATED"/>
    <property type="match status" value="1"/>
</dbReference>
<evidence type="ECO:0000313" key="10">
    <source>
        <dbReference type="EMBL" id="CAD5209462.1"/>
    </source>
</evidence>
<dbReference type="InterPro" id="IPR013149">
    <property type="entry name" value="ADH-like_C"/>
</dbReference>
<comment type="similarity">
    <text evidence="2 8">Belongs to the zinc-containing alcohol dehydrogenase family.</text>
</comment>
<dbReference type="InterPro" id="IPR011032">
    <property type="entry name" value="GroES-like_sf"/>
</dbReference>
<evidence type="ECO:0000256" key="2">
    <source>
        <dbReference type="ARBA" id="ARBA00008072"/>
    </source>
</evidence>
<dbReference type="Proteomes" id="UP000614601">
    <property type="component" value="Unassembled WGS sequence"/>
</dbReference>
<dbReference type="PANTHER" id="PTHR42940:SF3">
    <property type="entry name" value="ALCOHOL DEHYDROGENASE 1-RELATED"/>
    <property type="match status" value="1"/>
</dbReference>
<evidence type="ECO:0000256" key="8">
    <source>
        <dbReference type="RuleBase" id="RU361277"/>
    </source>
</evidence>
<gene>
    <name evidence="10" type="ORF">BOKJ2_LOCUS2692</name>
</gene>
<dbReference type="EMBL" id="CAJFCW020000002">
    <property type="protein sequence ID" value="CAG9089375.1"/>
    <property type="molecule type" value="Genomic_DNA"/>
</dbReference>
<dbReference type="GO" id="GO:0005737">
    <property type="term" value="C:cytoplasm"/>
    <property type="evidence" value="ECO:0007669"/>
    <property type="project" value="TreeGrafter"/>
</dbReference>
<dbReference type="GO" id="GO:0004022">
    <property type="term" value="F:alcohol dehydrogenase (NAD+) activity"/>
    <property type="evidence" value="ECO:0007669"/>
    <property type="project" value="UniProtKB-EC"/>
</dbReference>
<dbReference type="PROSITE" id="PS00059">
    <property type="entry name" value="ADH_ZINC"/>
    <property type="match status" value="1"/>
</dbReference>
<name>A0A811K1W5_9BILA</name>
<evidence type="ECO:0000256" key="4">
    <source>
        <dbReference type="ARBA" id="ARBA00022723"/>
    </source>
</evidence>
<dbReference type="AlphaFoldDB" id="A0A811K1W5"/>
<feature type="domain" description="Enoyl reductase (ER)" evidence="9">
    <location>
        <begin position="16"/>
        <end position="347"/>
    </location>
</feature>
<evidence type="ECO:0000256" key="5">
    <source>
        <dbReference type="ARBA" id="ARBA00022833"/>
    </source>
</evidence>
<dbReference type="Gene3D" id="3.90.180.10">
    <property type="entry name" value="Medium-chain alcohol dehydrogenases, catalytic domain"/>
    <property type="match status" value="1"/>
</dbReference>
<evidence type="ECO:0000256" key="7">
    <source>
        <dbReference type="ARBA" id="ARBA00023027"/>
    </source>
</evidence>
<dbReference type="SUPFAM" id="SSF51735">
    <property type="entry name" value="NAD(P)-binding Rossmann-fold domains"/>
    <property type="match status" value="1"/>
</dbReference>
<dbReference type="InterPro" id="IPR020843">
    <property type="entry name" value="ER"/>
</dbReference>
<dbReference type="EMBL" id="CAJFDH010000002">
    <property type="protein sequence ID" value="CAD5209462.1"/>
    <property type="molecule type" value="Genomic_DNA"/>
</dbReference>
<comment type="cofactor">
    <cofactor evidence="1 8">
        <name>Zn(2+)</name>
        <dbReference type="ChEBI" id="CHEBI:29105"/>
    </cofactor>
</comment>
<reference evidence="10" key="1">
    <citation type="submission" date="2020-09" db="EMBL/GenBank/DDBJ databases">
        <authorList>
            <person name="Kikuchi T."/>
        </authorList>
    </citation>
    <scope>NUCLEOTIDE SEQUENCE</scope>
    <source>
        <strain evidence="10">SH1</strain>
    </source>
</reference>
<dbReference type="SMART" id="SM00829">
    <property type="entry name" value="PKS_ER"/>
    <property type="match status" value="1"/>
</dbReference>
<dbReference type="Pfam" id="PF08240">
    <property type="entry name" value="ADH_N"/>
    <property type="match status" value="1"/>
</dbReference>
<evidence type="ECO:0000313" key="11">
    <source>
        <dbReference type="Proteomes" id="UP000614601"/>
    </source>
</evidence>
<keyword evidence="11" id="KW-1185">Reference proteome</keyword>
<keyword evidence="5 8" id="KW-0862">Zinc</keyword>
<dbReference type="InterPro" id="IPR036291">
    <property type="entry name" value="NAD(P)-bd_dom_sf"/>
</dbReference>
<sequence length="351" mass="37400">MSLEIPSKYKKAVFESYNSKAKFVDGKIPEIAADEVLVKVLYAGVCHTDLAVLSNELPWPTPFPYVGGHEGSGIVVKAGASVTHLTPGAKVGIRIVNGMCNQCESCLNNREFICIKQKMVGIFLDGTYQQYTALKAQDLVLLPENIDLAIAAPITCAGVTAYRGIKRGNPVVGQFIAVIGAGGGVGSFAVQYAQAFGLRVIAIDHPSKKEHCLKMGAEGFVDGFNEDLVTEVQKLTNGGAHIVLNFSASAMAVEKALQYVRVAGTLVLIGAMDDKKGKIVQMDNNLVASRCITITGSMTGTRQDTLEALDLVARGVVKIPVEVKSFSALDESLANLKNSTVAGRVVLDLWK</sequence>
<evidence type="ECO:0000256" key="6">
    <source>
        <dbReference type="ARBA" id="ARBA00023002"/>
    </source>
</evidence>
<evidence type="ECO:0000256" key="1">
    <source>
        <dbReference type="ARBA" id="ARBA00001947"/>
    </source>
</evidence>